<evidence type="ECO:0000313" key="2">
    <source>
        <dbReference type="Proteomes" id="UP000000716"/>
    </source>
</evidence>
<accession>C4L183</accession>
<evidence type="ECO:0000313" key="1">
    <source>
        <dbReference type="EMBL" id="ACQ69029.1"/>
    </source>
</evidence>
<name>C4L183_EXISA</name>
<dbReference type="PANTHER" id="PTHR37807">
    <property type="entry name" value="OS07G0160300 PROTEIN"/>
    <property type="match status" value="1"/>
</dbReference>
<dbReference type="HOGENOM" id="CLU_101476_1_0_9"/>
<dbReference type="PANTHER" id="PTHR37807:SF3">
    <property type="entry name" value="OS07G0160300 PROTEIN"/>
    <property type="match status" value="1"/>
</dbReference>
<gene>
    <name evidence="1" type="ordered locus">EAT1b_0095</name>
</gene>
<dbReference type="SUPFAM" id="SSF52540">
    <property type="entry name" value="P-loop containing nucleoside triphosphate hydrolases"/>
    <property type="match status" value="1"/>
</dbReference>
<evidence type="ECO:0008006" key="3">
    <source>
        <dbReference type="Google" id="ProtNLM"/>
    </source>
</evidence>
<proteinExistence type="predicted"/>
<reference evidence="1 2" key="1">
    <citation type="journal article" date="2011" name="J. Bacteriol.">
        <title>Complete genome sequence of the Thermophilic Bacterium Exiguobacterium sp. AT1b.</title>
        <authorList>
            <person name="Vishnivetskaya T.A."/>
            <person name="Lucas S."/>
            <person name="Copeland A."/>
            <person name="Lapidus A."/>
            <person name="Glavina Del Rio T."/>
            <person name="Dalin E."/>
            <person name="Tice H."/>
            <person name="Bruce D.C."/>
            <person name="Goodwin L.A."/>
            <person name="Pitluck S."/>
            <person name="Saunders E."/>
            <person name="Brettin T."/>
            <person name="Detter C."/>
            <person name="Han C."/>
            <person name="Larimer F."/>
            <person name="Land M.L."/>
            <person name="Hauser L.J."/>
            <person name="Kyrpides N.C."/>
            <person name="Ovchinnikova G."/>
            <person name="Kathariou S."/>
            <person name="Ramaley R.F."/>
            <person name="Rodrigues D.F."/>
            <person name="Hendrix C."/>
            <person name="Richardson P."/>
            <person name="Tiedje J.M."/>
        </authorList>
    </citation>
    <scope>NUCLEOTIDE SEQUENCE [LARGE SCALE GENOMIC DNA]</scope>
    <source>
        <strain evidence="2">ATCC BAA-1283 / AT1b</strain>
    </source>
</reference>
<dbReference type="AlphaFoldDB" id="C4L183"/>
<keyword evidence="2" id="KW-1185">Reference proteome</keyword>
<dbReference type="STRING" id="360911.EAT1b_0095"/>
<dbReference type="EMBL" id="CP001615">
    <property type="protein sequence ID" value="ACQ69029.1"/>
    <property type="molecule type" value="Genomic_DNA"/>
</dbReference>
<organism evidence="1 2">
    <name type="scientific">Exiguobacterium sp. (strain ATCC BAA-1283 / AT1b)</name>
    <dbReference type="NCBI Taxonomy" id="360911"/>
    <lineage>
        <taxon>Bacteria</taxon>
        <taxon>Bacillati</taxon>
        <taxon>Bacillota</taxon>
        <taxon>Bacilli</taxon>
        <taxon>Bacillales</taxon>
        <taxon>Bacillales Family XII. Incertae Sedis</taxon>
        <taxon>Exiguobacterium</taxon>
    </lineage>
</organism>
<dbReference type="Pfam" id="PF13671">
    <property type="entry name" value="AAA_33"/>
    <property type="match status" value="1"/>
</dbReference>
<dbReference type="eggNOG" id="COG0645">
    <property type="taxonomic scope" value="Bacteria"/>
</dbReference>
<dbReference type="Proteomes" id="UP000000716">
    <property type="component" value="Chromosome"/>
</dbReference>
<dbReference type="Gene3D" id="3.40.50.300">
    <property type="entry name" value="P-loop containing nucleotide triphosphate hydrolases"/>
    <property type="match status" value="1"/>
</dbReference>
<protein>
    <recommendedName>
        <fullName evidence="3">ATP-binding protein</fullName>
    </recommendedName>
</protein>
<sequence>MGGDHLFFLQMSGTPGSGKSTLAKRIIQHVHAVVIDHDVSKTALLHTLPIGNFSDGEIGKMAYDVDWSLVEYHLSLGQNVILDSPCLYDEMLDKGIAICTKYGATYRYIECRHEDHEEINARLRNRARRPSQIDQVSYENWSKMNAHCKRPTNHPYLQIYTMDNREIPIERIMSYLLKN</sequence>
<dbReference type="InterPro" id="IPR027417">
    <property type="entry name" value="P-loop_NTPase"/>
</dbReference>
<dbReference type="KEGG" id="eat:EAT1b_0095"/>